<dbReference type="EMBL" id="HBGV01004581">
    <property type="protein sequence ID" value="CAD9477182.1"/>
    <property type="molecule type" value="Transcribed_RNA"/>
</dbReference>
<reference evidence="2" key="1">
    <citation type="submission" date="2021-01" db="EMBL/GenBank/DDBJ databases">
        <authorList>
            <person name="Corre E."/>
            <person name="Pelletier E."/>
            <person name="Niang G."/>
            <person name="Scheremetjew M."/>
            <person name="Finn R."/>
            <person name="Kale V."/>
            <person name="Holt S."/>
            <person name="Cochrane G."/>
            <person name="Meng A."/>
            <person name="Brown T."/>
            <person name="Cohen L."/>
        </authorList>
    </citation>
    <scope>NUCLEOTIDE SEQUENCE</scope>
    <source>
        <strain evidence="2">CCMP826</strain>
    </source>
</reference>
<evidence type="ECO:0000256" key="1">
    <source>
        <dbReference type="SAM" id="MobiDB-lite"/>
    </source>
</evidence>
<sequence>MLRNSHPDNTQCRFAPIQRVGNGYESQRVQVSYDEDGVFDDTLLLTRSSSEHTSDKVGASKKVVESRERRIMDGHNLSEIVNAYKNRHAGVSQINERNENLSTQQRVQVRQNGSMDTSFPSPTGQTSPASVNAQLLHESCSDFLEMTRPKKNGNTRVSTEWHALKLGHCIARMLDRVDIDFDDLSDDEEEEYVDHRF</sequence>
<accession>A0A7S2H0S3</accession>
<feature type="region of interest" description="Disordered" evidence="1">
    <location>
        <begin position="110"/>
        <end position="129"/>
    </location>
</feature>
<evidence type="ECO:0000313" key="2">
    <source>
        <dbReference type="EMBL" id="CAD9477182.1"/>
    </source>
</evidence>
<dbReference type="AlphaFoldDB" id="A0A7S2H0S3"/>
<name>A0A7S2H0S3_9STRA</name>
<proteinExistence type="predicted"/>
<protein>
    <submittedName>
        <fullName evidence="2">Uncharacterized protein</fullName>
    </submittedName>
</protein>
<gene>
    <name evidence="2" type="ORF">HTAM1171_LOCUS2768</name>
</gene>
<organism evidence="2">
    <name type="scientific">Helicotheca tamesis</name>
    <dbReference type="NCBI Taxonomy" id="374047"/>
    <lineage>
        <taxon>Eukaryota</taxon>
        <taxon>Sar</taxon>
        <taxon>Stramenopiles</taxon>
        <taxon>Ochrophyta</taxon>
        <taxon>Bacillariophyta</taxon>
        <taxon>Mediophyceae</taxon>
        <taxon>Lithodesmiophycidae</taxon>
        <taxon>Lithodesmiales</taxon>
        <taxon>Lithodesmiaceae</taxon>
        <taxon>Helicotheca</taxon>
    </lineage>
</organism>